<sequence length="742" mass="82198">MLSDDRRITALCLLAIAAVWLTFCWPWFFDGRIIPYDAKNHFYPMIRFVAEAWHAGEDFSWSPHHYGGFPMIADPQSAIWTPTFWIPSLMSAAPSMHLVDAVHLLHLLVGAFAIFGFGKVSGWRWEASLIAALIYMMAGPSSLRLEHMLMTVSYMWLAVALWLLKAVLVHGGMWRGLSFGVAAALLLIDRNHVAYLGAWLLFIYWLTAVVGDLRQHRPGAWRRVHLPIAIGGTLALVLIAVPVILLLQLANDSNRPEFSYLQASWQSLHPVALFSFVLPEYFGSLRLDGGKHWGPPSTIWGEKGLKIHRGMLHMYCGMVPLVVIVWFGILKRQLLRGEARFFAIACIVCVLYALGRYTPVFRVLYDTIPGVDLFRRPADALFIFGFALALLTGTLVQQGLPLRATRPSRWLISAVGLALVALFTAMFGLAHSLDRLVDFANSLIVPTAVVAGSILAITFTRRSGTAQQLSLAALVGIVAADLAYHSSNTRINARPPEAYQVLERAEDHPIFAQMLPLLDQTDPLGIPWRTEIIGLGPVVQNLPQVIGSQGLLGYNPLRLSGFEQHIAPDMQNNASLKRNFGDRMTSYDSPLANQLGLRYVVSGAPMDQIDPAYDSDHFVLLGTAKHKWRTAYFYENTRALPRAAVLSDAGTVLEREISVLAYENTQVTLQIGAGAAGTLVLRDFHYPGWSATVNGETVQVNKHDDLFRAVPLPAGPSRVEFQFDLLTRENLRAAVQALVSTP</sequence>
<dbReference type="RefSeq" id="WP_153216593.1">
    <property type="nucleotide sequence ID" value="NZ_WIBF01000009.1"/>
</dbReference>
<dbReference type="PANTHER" id="PTHR38454:SF1">
    <property type="entry name" value="INTEGRAL MEMBRANE PROTEIN"/>
    <property type="match status" value="1"/>
</dbReference>
<feature type="transmembrane region" description="Helical" evidence="1">
    <location>
        <begin position="312"/>
        <end position="329"/>
    </location>
</feature>
<keyword evidence="1" id="KW-1133">Transmembrane helix</keyword>
<organism evidence="2 3">
    <name type="scientific">Tritonibacter litoralis</name>
    <dbReference type="NCBI Taxonomy" id="2662264"/>
    <lineage>
        <taxon>Bacteria</taxon>
        <taxon>Pseudomonadati</taxon>
        <taxon>Pseudomonadota</taxon>
        <taxon>Alphaproteobacteria</taxon>
        <taxon>Rhodobacterales</taxon>
        <taxon>Paracoccaceae</taxon>
        <taxon>Tritonibacter</taxon>
    </lineage>
</organism>
<feature type="transmembrane region" description="Helical" evidence="1">
    <location>
        <begin position="341"/>
        <end position="360"/>
    </location>
</feature>
<keyword evidence="1" id="KW-0812">Transmembrane</keyword>
<feature type="transmembrane region" description="Helical" evidence="1">
    <location>
        <begin position="193"/>
        <end position="213"/>
    </location>
</feature>
<keyword evidence="1" id="KW-0472">Membrane</keyword>
<feature type="transmembrane region" description="Helical" evidence="1">
    <location>
        <begin position="439"/>
        <end position="457"/>
    </location>
</feature>
<feature type="transmembrane region" description="Helical" evidence="1">
    <location>
        <begin position="410"/>
        <end position="433"/>
    </location>
</feature>
<protein>
    <recommendedName>
        <fullName evidence="4">Bacterial membrane protein YfhO</fullName>
    </recommendedName>
</protein>
<feature type="transmembrane region" description="Helical" evidence="1">
    <location>
        <begin position="380"/>
        <end position="398"/>
    </location>
</feature>
<dbReference type="EMBL" id="WIBF01000009">
    <property type="protein sequence ID" value="MQQ09617.1"/>
    <property type="molecule type" value="Genomic_DNA"/>
</dbReference>
<dbReference type="Proteomes" id="UP000444174">
    <property type="component" value="Unassembled WGS sequence"/>
</dbReference>
<reference evidence="2 3" key="1">
    <citation type="submission" date="2019-10" db="EMBL/GenBank/DDBJ databases">
        <title>Epibacterium sp. nov., isolated from seawater.</title>
        <authorList>
            <person name="Zhang X."/>
            <person name="Li N."/>
        </authorList>
    </citation>
    <scope>NUCLEOTIDE SEQUENCE [LARGE SCALE GENOMIC DNA]</scope>
    <source>
        <strain evidence="2 3">SM1979</strain>
    </source>
</reference>
<evidence type="ECO:0000313" key="2">
    <source>
        <dbReference type="EMBL" id="MQQ09617.1"/>
    </source>
</evidence>
<comment type="caution">
    <text evidence="2">The sequence shown here is derived from an EMBL/GenBank/DDBJ whole genome shotgun (WGS) entry which is preliminary data.</text>
</comment>
<feature type="transmembrane region" description="Helical" evidence="1">
    <location>
        <begin position="155"/>
        <end position="173"/>
    </location>
</feature>
<dbReference type="PANTHER" id="PTHR38454">
    <property type="entry name" value="INTEGRAL MEMBRANE PROTEIN-RELATED"/>
    <property type="match status" value="1"/>
</dbReference>
<name>A0A843YLS1_9RHOB</name>
<feature type="transmembrane region" description="Helical" evidence="1">
    <location>
        <begin position="225"/>
        <end position="250"/>
    </location>
</feature>
<evidence type="ECO:0000256" key="1">
    <source>
        <dbReference type="SAM" id="Phobius"/>
    </source>
</evidence>
<evidence type="ECO:0000313" key="3">
    <source>
        <dbReference type="Proteomes" id="UP000444174"/>
    </source>
</evidence>
<gene>
    <name evidence="2" type="ORF">GFB49_14210</name>
</gene>
<feature type="transmembrane region" description="Helical" evidence="1">
    <location>
        <begin position="98"/>
        <end position="117"/>
    </location>
</feature>
<proteinExistence type="predicted"/>
<evidence type="ECO:0008006" key="4">
    <source>
        <dbReference type="Google" id="ProtNLM"/>
    </source>
</evidence>
<accession>A0A843YLS1</accession>
<feature type="transmembrane region" description="Helical" evidence="1">
    <location>
        <begin position="6"/>
        <end position="29"/>
    </location>
</feature>
<dbReference type="InterPro" id="IPR018580">
    <property type="entry name" value="Uncharacterised_YfhO"/>
</dbReference>
<keyword evidence="3" id="KW-1185">Reference proteome</keyword>
<dbReference type="AlphaFoldDB" id="A0A843YLS1"/>